<feature type="domain" description="Methionyl/Valyl/Leucyl/Isoleucyl-tRNA synthetase anticodon-binding" evidence="7">
    <location>
        <begin position="14"/>
        <end position="75"/>
    </location>
</feature>
<dbReference type="AlphaFoldDB" id="A0A955I5H7"/>
<evidence type="ECO:0000256" key="3">
    <source>
        <dbReference type="ARBA" id="ARBA00022840"/>
    </source>
</evidence>
<evidence type="ECO:0000256" key="6">
    <source>
        <dbReference type="SAM" id="MobiDB-lite"/>
    </source>
</evidence>
<dbReference type="GO" id="GO:0004812">
    <property type="term" value="F:aminoacyl-tRNA ligase activity"/>
    <property type="evidence" value="ECO:0007669"/>
    <property type="project" value="UniProtKB-KW"/>
</dbReference>
<dbReference type="Proteomes" id="UP000760819">
    <property type="component" value="Unassembled WGS sequence"/>
</dbReference>
<keyword evidence="1 8" id="KW-0436">Ligase</keyword>
<evidence type="ECO:0000256" key="5">
    <source>
        <dbReference type="ARBA" id="ARBA00023146"/>
    </source>
</evidence>
<proteinExistence type="predicted"/>
<evidence type="ECO:0000259" key="7">
    <source>
        <dbReference type="Pfam" id="PF08264"/>
    </source>
</evidence>
<dbReference type="InterPro" id="IPR013155">
    <property type="entry name" value="M/V/L/I-tRNA-synth_anticd-bd"/>
</dbReference>
<dbReference type="Gene3D" id="1.10.730.10">
    <property type="entry name" value="Isoleucyl-tRNA Synthetase, Domain 1"/>
    <property type="match status" value="1"/>
</dbReference>
<gene>
    <name evidence="8" type="ORF">KC640_00870</name>
</gene>
<dbReference type="GO" id="GO:0006418">
    <property type="term" value="P:tRNA aminoacylation for protein translation"/>
    <property type="evidence" value="ECO:0007669"/>
    <property type="project" value="InterPro"/>
</dbReference>
<keyword evidence="2" id="KW-0547">Nucleotide-binding</keyword>
<dbReference type="GO" id="GO:0005524">
    <property type="term" value="F:ATP binding"/>
    <property type="evidence" value="ECO:0007669"/>
    <property type="project" value="UniProtKB-KW"/>
</dbReference>
<dbReference type="Pfam" id="PF08264">
    <property type="entry name" value="Anticodon_1"/>
    <property type="match status" value="1"/>
</dbReference>
<evidence type="ECO:0000256" key="2">
    <source>
        <dbReference type="ARBA" id="ARBA00022741"/>
    </source>
</evidence>
<evidence type="ECO:0000313" key="8">
    <source>
        <dbReference type="EMBL" id="MCA9378956.1"/>
    </source>
</evidence>
<keyword evidence="4" id="KW-0648">Protein biosynthesis</keyword>
<reference evidence="8" key="2">
    <citation type="journal article" date="2021" name="Microbiome">
        <title>Successional dynamics and alternative stable states in a saline activated sludge microbial community over 9 years.</title>
        <authorList>
            <person name="Wang Y."/>
            <person name="Ye J."/>
            <person name="Ju F."/>
            <person name="Liu L."/>
            <person name="Boyd J.A."/>
            <person name="Deng Y."/>
            <person name="Parks D.H."/>
            <person name="Jiang X."/>
            <person name="Yin X."/>
            <person name="Woodcroft B.J."/>
            <person name="Tyson G.W."/>
            <person name="Hugenholtz P."/>
            <person name="Polz M.F."/>
            <person name="Zhang T."/>
        </authorList>
    </citation>
    <scope>NUCLEOTIDE SEQUENCE</scope>
    <source>
        <strain evidence="8">HKST-UBA12</strain>
    </source>
</reference>
<keyword evidence="3" id="KW-0067">ATP-binding</keyword>
<protein>
    <submittedName>
        <fullName evidence="8">Class I tRNA ligase family protein</fullName>
    </submittedName>
</protein>
<reference evidence="8" key="1">
    <citation type="submission" date="2020-04" db="EMBL/GenBank/DDBJ databases">
        <authorList>
            <person name="Zhang T."/>
        </authorList>
    </citation>
    <scope>NUCLEOTIDE SEQUENCE</scope>
    <source>
        <strain evidence="8">HKST-UBA12</strain>
    </source>
</reference>
<dbReference type="SUPFAM" id="SSF47323">
    <property type="entry name" value="Anticodon-binding domain of a subclass of class I aminoacyl-tRNA synthetases"/>
    <property type="match status" value="1"/>
</dbReference>
<dbReference type="InterPro" id="IPR009080">
    <property type="entry name" value="tRNAsynth_Ia_anticodon-bd"/>
</dbReference>
<comment type="caution">
    <text evidence="8">The sequence shown here is derived from an EMBL/GenBank/DDBJ whole genome shotgun (WGS) entry which is preliminary data.</text>
</comment>
<feature type="non-terminal residue" evidence="8">
    <location>
        <position position="1"/>
    </location>
</feature>
<dbReference type="EMBL" id="JAGQLI010000045">
    <property type="protein sequence ID" value="MCA9378956.1"/>
    <property type="molecule type" value="Genomic_DNA"/>
</dbReference>
<sequence>KNKETGEVISEPDAEEKAETQKVLLYALVSYLKMLHPFIPFITEQIWQLLPAYAEASAGKPGGPETAKSLMYTRWK</sequence>
<evidence type="ECO:0000256" key="4">
    <source>
        <dbReference type="ARBA" id="ARBA00022917"/>
    </source>
</evidence>
<name>A0A955I5H7_9BACT</name>
<accession>A0A955I5H7</accession>
<feature type="region of interest" description="Disordered" evidence="6">
    <location>
        <begin position="57"/>
        <end position="76"/>
    </location>
</feature>
<evidence type="ECO:0000256" key="1">
    <source>
        <dbReference type="ARBA" id="ARBA00022598"/>
    </source>
</evidence>
<organism evidence="8 9">
    <name type="scientific">Candidatus Dojkabacteria bacterium</name>
    <dbReference type="NCBI Taxonomy" id="2099670"/>
    <lineage>
        <taxon>Bacteria</taxon>
        <taxon>Candidatus Dojkabacteria</taxon>
    </lineage>
</organism>
<keyword evidence="5" id="KW-0030">Aminoacyl-tRNA synthetase</keyword>
<evidence type="ECO:0000313" key="9">
    <source>
        <dbReference type="Proteomes" id="UP000760819"/>
    </source>
</evidence>